<dbReference type="Gene3D" id="3.90.1640.30">
    <property type="match status" value="1"/>
</dbReference>
<organism evidence="9 10">
    <name type="scientific">Candidatus Aphodosoma intestinipullorum</name>
    <dbReference type="NCBI Taxonomy" id="2840674"/>
    <lineage>
        <taxon>Bacteria</taxon>
        <taxon>Pseudomonadati</taxon>
        <taxon>Bacteroidota</taxon>
        <taxon>Bacteroidia</taxon>
        <taxon>Bacteroidales</taxon>
        <taxon>Candidatus Aphodosoma</taxon>
    </lineage>
</organism>
<evidence type="ECO:0000259" key="7">
    <source>
        <dbReference type="Pfam" id="PF02272"/>
    </source>
</evidence>
<evidence type="ECO:0000256" key="5">
    <source>
        <dbReference type="ARBA" id="ARBA00022839"/>
    </source>
</evidence>
<dbReference type="InterPro" id="IPR004610">
    <property type="entry name" value="RecJ"/>
</dbReference>
<dbReference type="GO" id="GO:0006281">
    <property type="term" value="P:DNA repair"/>
    <property type="evidence" value="ECO:0007669"/>
    <property type="project" value="InterPro"/>
</dbReference>
<dbReference type="GO" id="GO:0008409">
    <property type="term" value="F:5'-3' exonuclease activity"/>
    <property type="evidence" value="ECO:0007669"/>
    <property type="project" value="InterPro"/>
</dbReference>
<dbReference type="Pfam" id="PF01368">
    <property type="entry name" value="DHH"/>
    <property type="match status" value="1"/>
</dbReference>
<evidence type="ECO:0000259" key="6">
    <source>
        <dbReference type="Pfam" id="PF01368"/>
    </source>
</evidence>
<name>A0A940DJ05_9BACT</name>
<gene>
    <name evidence="9" type="primary">recJ</name>
    <name evidence="9" type="ORF">IAC51_01760</name>
</gene>
<evidence type="ECO:0000313" key="9">
    <source>
        <dbReference type="EMBL" id="MBO8439356.1"/>
    </source>
</evidence>
<dbReference type="GO" id="GO:0003676">
    <property type="term" value="F:nucleic acid binding"/>
    <property type="evidence" value="ECO:0007669"/>
    <property type="project" value="InterPro"/>
</dbReference>
<feature type="domain" description="DDH" evidence="6">
    <location>
        <begin position="82"/>
        <end position="230"/>
    </location>
</feature>
<accession>A0A940DJ05</accession>
<comment type="caution">
    <text evidence="9">The sequence shown here is derived from an EMBL/GenBank/DDBJ whole genome shotgun (WGS) entry which is preliminary data.</text>
</comment>
<dbReference type="InterPro" id="IPR003156">
    <property type="entry name" value="DHHA1_dom"/>
</dbReference>
<comment type="similarity">
    <text evidence="1">Belongs to the RecJ family.</text>
</comment>
<dbReference type="InterPro" id="IPR051673">
    <property type="entry name" value="SSDNA_exonuclease_RecJ"/>
</dbReference>
<dbReference type="InterPro" id="IPR041122">
    <property type="entry name" value="RecJ_OB"/>
</dbReference>
<evidence type="ECO:0000256" key="2">
    <source>
        <dbReference type="ARBA" id="ARBA00019841"/>
    </source>
</evidence>
<reference evidence="9" key="2">
    <citation type="journal article" date="2021" name="PeerJ">
        <title>Extensive microbial diversity within the chicken gut microbiome revealed by metagenomics and culture.</title>
        <authorList>
            <person name="Gilroy R."/>
            <person name="Ravi A."/>
            <person name="Getino M."/>
            <person name="Pursley I."/>
            <person name="Horton D.L."/>
            <person name="Alikhan N.F."/>
            <person name="Baker D."/>
            <person name="Gharbi K."/>
            <person name="Hall N."/>
            <person name="Watson M."/>
            <person name="Adriaenssens E.M."/>
            <person name="Foster-Nyarko E."/>
            <person name="Jarju S."/>
            <person name="Secka A."/>
            <person name="Antonio M."/>
            <person name="Oren A."/>
            <person name="Chaudhuri R.R."/>
            <person name="La Ragione R."/>
            <person name="Hildebrand F."/>
            <person name="Pallen M.J."/>
        </authorList>
    </citation>
    <scope>NUCLEOTIDE SEQUENCE</scope>
    <source>
        <strain evidence="9">3924</strain>
    </source>
</reference>
<evidence type="ECO:0000256" key="4">
    <source>
        <dbReference type="ARBA" id="ARBA00022801"/>
    </source>
</evidence>
<dbReference type="Proteomes" id="UP000712007">
    <property type="component" value="Unassembled WGS sequence"/>
</dbReference>
<evidence type="ECO:0000313" key="10">
    <source>
        <dbReference type="Proteomes" id="UP000712007"/>
    </source>
</evidence>
<protein>
    <recommendedName>
        <fullName evidence="2">Single-stranded-DNA-specific exonuclease RecJ</fullName>
    </recommendedName>
</protein>
<dbReference type="Pfam" id="PF17768">
    <property type="entry name" value="RecJ_OB"/>
    <property type="match status" value="1"/>
</dbReference>
<dbReference type="InterPro" id="IPR038763">
    <property type="entry name" value="DHH_sf"/>
</dbReference>
<dbReference type="PANTHER" id="PTHR30255:SF2">
    <property type="entry name" value="SINGLE-STRANDED-DNA-SPECIFIC EXONUCLEASE RECJ"/>
    <property type="match status" value="1"/>
</dbReference>
<dbReference type="GO" id="GO:0006310">
    <property type="term" value="P:DNA recombination"/>
    <property type="evidence" value="ECO:0007669"/>
    <property type="project" value="InterPro"/>
</dbReference>
<keyword evidence="4" id="KW-0378">Hydrolase</keyword>
<dbReference type="EMBL" id="JADIMV010000032">
    <property type="protein sequence ID" value="MBO8439356.1"/>
    <property type="molecule type" value="Genomic_DNA"/>
</dbReference>
<feature type="domain" description="DHHA1" evidence="7">
    <location>
        <begin position="353"/>
        <end position="444"/>
    </location>
</feature>
<dbReference type="NCBIfam" id="TIGR00644">
    <property type="entry name" value="recJ"/>
    <property type="match status" value="1"/>
</dbReference>
<keyword evidence="3" id="KW-0540">Nuclease</keyword>
<dbReference type="PANTHER" id="PTHR30255">
    <property type="entry name" value="SINGLE-STRANDED-DNA-SPECIFIC EXONUCLEASE RECJ"/>
    <property type="match status" value="1"/>
</dbReference>
<dbReference type="Gene3D" id="3.10.310.30">
    <property type="match status" value="1"/>
</dbReference>
<dbReference type="Pfam" id="PF02272">
    <property type="entry name" value="DHHA1"/>
    <property type="match status" value="1"/>
</dbReference>
<reference evidence="9" key="1">
    <citation type="submission" date="2020-10" db="EMBL/GenBank/DDBJ databases">
        <authorList>
            <person name="Gilroy R."/>
        </authorList>
    </citation>
    <scope>NUCLEOTIDE SEQUENCE</scope>
    <source>
        <strain evidence="9">3924</strain>
    </source>
</reference>
<evidence type="ECO:0000259" key="8">
    <source>
        <dbReference type="Pfam" id="PF17768"/>
    </source>
</evidence>
<sequence>MTNQWIFKNLTPEQESDQKKIAEQLGVSKVLAKLLIERGIRTMEDARAFFCPDLSQLHDPFLIKDMDKAVARLNRALAHKEKILIYGDYDVDGTTAVALVYTFLQQYTSDVDFYIPDRYTEGYGVSKQGVDYAKEKGVTLIISLDCGIKAIERVAYANSLGIDFIVCDHHTTDDVLPDAVAVLDSKRADDTYPYKHLSGCGVGFKFMHAFAMSNGIEFACLEPLLDFVAVSIASDIVPITGENRVLAYYGIKRLNEMPSLGLKSIIEVCHLKGKEITINDIVFKIGPRINASGRIQSGREVVELLVSKNKRFAREKSSDINSYNDERRDIDKKTTQEAKSAVTDEMVRTRRSLVVYNPEWHKGIVGIVASRLTEEYYKPTVVLTKANGIVSGSARSVHGFDLYKAIDSCRDLLENFGGHTYAAGLSMKEENLAMFIEEFEKYVSANITETQLRPHIDIDAELTFKEITPRFVNTLKRFEPFGPGNPKPTFCTRRVYDHNDGSKIVGQGGEHLKLELVDGSGDSVMNGIAFRMGKYCKELKSFTPVDICYTIEENTFNGFTSTQLMIRDIKKSE</sequence>
<dbReference type="SUPFAM" id="SSF64182">
    <property type="entry name" value="DHH phosphoesterases"/>
    <property type="match status" value="1"/>
</dbReference>
<feature type="domain" description="RecJ OB" evidence="8">
    <location>
        <begin position="458"/>
        <end position="568"/>
    </location>
</feature>
<keyword evidence="5 9" id="KW-0269">Exonuclease</keyword>
<dbReference type="AlphaFoldDB" id="A0A940DJ05"/>
<evidence type="ECO:0000256" key="1">
    <source>
        <dbReference type="ARBA" id="ARBA00005915"/>
    </source>
</evidence>
<dbReference type="InterPro" id="IPR001667">
    <property type="entry name" value="DDH_dom"/>
</dbReference>
<proteinExistence type="inferred from homology"/>
<evidence type="ECO:0000256" key="3">
    <source>
        <dbReference type="ARBA" id="ARBA00022722"/>
    </source>
</evidence>